<comment type="caution">
    <text evidence="1">The sequence shown here is derived from an EMBL/GenBank/DDBJ whole genome shotgun (WGS) entry which is preliminary data.</text>
</comment>
<gene>
    <name evidence="1" type="ORF">GWI33_001032</name>
</gene>
<accession>A0A834ILQ0</accession>
<evidence type="ECO:0000313" key="2">
    <source>
        <dbReference type="Proteomes" id="UP000625711"/>
    </source>
</evidence>
<protein>
    <submittedName>
        <fullName evidence="1">Uncharacterized protein</fullName>
    </submittedName>
</protein>
<dbReference type="AlphaFoldDB" id="A0A834ILQ0"/>
<proteinExistence type="predicted"/>
<dbReference type="Proteomes" id="UP000625711">
    <property type="component" value="Unassembled WGS sequence"/>
</dbReference>
<reference evidence="1" key="1">
    <citation type="submission" date="2020-08" db="EMBL/GenBank/DDBJ databases">
        <title>Genome sequencing and assembly of the red palm weevil Rhynchophorus ferrugineus.</title>
        <authorList>
            <person name="Dias G.B."/>
            <person name="Bergman C.M."/>
            <person name="Manee M."/>
        </authorList>
    </citation>
    <scope>NUCLEOTIDE SEQUENCE</scope>
    <source>
        <strain evidence="1">AA-2017</strain>
        <tissue evidence="1">Whole larva</tissue>
    </source>
</reference>
<evidence type="ECO:0000313" key="1">
    <source>
        <dbReference type="EMBL" id="KAF7283292.1"/>
    </source>
</evidence>
<sequence>RAAVLDRKGQQQLASNDGAIIIHRFHRTALEIKRGEPPKGPIVGGREDEKGNVTAALLCPDDVGPL</sequence>
<keyword evidence="2" id="KW-1185">Reference proteome</keyword>
<dbReference type="EMBL" id="JAACXV010000122">
    <property type="protein sequence ID" value="KAF7283292.1"/>
    <property type="molecule type" value="Genomic_DNA"/>
</dbReference>
<feature type="non-terminal residue" evidence="1">
    <location>
        <position position="1"/>
    </location>
</feature>
<organism evidence="1 2">
    <name type="scientific">Rhynchophorus ferrugineus</name>
    <name type="common">Red palm weevil</name>
    <name type="synonym">Curculio ferrugineus</name>
    <dbReference type="NCBI Taxonomy" id="354439"/>
    <lineage>
        <taxon>Eukaryota</taxon>
        <taxon>Metazoa</taxon>
        <taxon>Ecdysozoa</taxon>
        <taxon>Arthropoda</taxon>
        <taxon>Hexapoda</taxon>
        <taxon>Insecta</taxon>
        <taxon>Pterygota</taxon>
        <taxon>Neoptera</taxon>
        <taxon>Endopterygota</taxon>
        <taxon>Coleoptera</taxon>
        <taxon>Polyphaga</taxon>
        <taxon>Cucujiformia</taxon>
        <taxon>Curculionidae</taxon>
        <taxon>Dryophthorinae</taxon>
        <taxon>Rhynchophorus</taxon>
    </lineage>
</organism>
<name>A0A834ILQ0_RHYFE</name>